<dbReference type="PANTHER" id="PTHR28156">
    <property type="entry name" value="FAS1 DOMAIN-CONTAINING PROTEIN YDR262W"/>
    <property type="match status" value="1"/>
</dbReference>
<proteinExistence type="predicted"/>
<dbReference type="InterPro" id="IPR000782">
    <property type="entry name" value="FAS1_domain"/>
</dbReference>
<dbReference type="InterPro" id="IPR040200">
    <property type="entry name" value="Mug57-like"/>
</dbReference>
<comment type="caution">
    <text evidence="4">The sequence shown here is derived from an EMBL/GenBank/DDBJ whole genome shotgun (WGS) entry which is preliminary data.</text>
</comment>
<evidence type="ECO:0000256" key="2">
    <source>
        <dbReference type="SAM" id="SignalP"/>
    </source>
</evidence>
<dbReference type="Pfam" id="PF02469">
    <property type="entry name" value="Fasciclin"/>
    <property type="match status" value="1"/>
</dbReference>
<reference evidence="4 5" key="1">
    <citation type="submission" date="2023-08" db="EMBL/GenBank/DDBJ databases">
        <title>Annotated Genome Sequence of Vanrija albida AlHP1.</title>
        <authorList>
            <person name="Herzog R."/>
        </authorList>
    </citation>
    <scope>NUCLEOTIDE SEQUENCE [LARGE SCALE GENOMIC DNA]</scope>
    <source>
        <strain evidence="4 5">AlHP1</strain>
    </source>
</reference>
<name>A0ABR3Q3E7_9TREE</name>
<dbReference type="EMBL" id="JBBXJM010000004">
    <property type="protein sequence ID" value="KAL1408967.1"/>
    <property type="molecule type" value="Genomic_DNA"/>
</dbReference>
<keyword evidence="5" id="KW-1185">Reference proteome</keyword>
<gene>
    <name evidence="4" type="ORF">Q8F55_005784</name>
</gene>
<dbReference type="GeneID" id="95986827"/>
<accession>A0ABR3Q3E7</accession>
<feature type="chain" id="PRO_5045048168" description="FAS1 domain-containing protein" evidence="2">
    <location>
        <begin position="18"/>
        <end position="192"/>
    </location>
</feature>
<feature type="signal peptide" evidence="2">
    <location>
        <begin position="1"/>
        <end position="17"/>
    </location>
</feature>
<dbReference type="Proteomes" id="UP001565368">
    <property type="component" value="Unassembled WGS sequence"/>
</dbReference>
<protein>
    <recommendedName>
        <fullName evidence="3">FAS1 domain-containing protein</fullName>
    </recommendedName>
</protein>
<evidence type="ECO:0000313" key="5">
    <source>
        <dbReference type="Proteomes" id="UP001565368"/>
    </source>
</evidence>
<keyword evidence="1 2" id="KW-0732">Signal</keyword>
<dbReference type="Gene3D" id="2.30.180.10">
    <property type="entry name" value="FAS1 domain"/>
    <property type="match status" value="1"/>
</dbReference>
<dbReference type="PANTHER" id="PTHR28156:SF1">
    <property type="entry name" value="FAS1 DOMAIN-CONTAINING PROTEIN YDR262W"/>
    <property type="match status" value="1"/>
</dbReference>
<dbReference type="RefSeq" id="XP_069208911.1">
    <property type="nucleotide sequence ID" value="XM_069354269.1"/>
</dbReference>
<dbReference type="SUPFAM" id="SSF82153">
    <property type="entry name" value="FAS1 domain"/>
    <property type="match status" value="1"/>
</dbReference>
<dbReference type="InterPro" id="IPR036378">
    <property type="entry name" value="FAS1_dom_sf"/>
</dbReference>
<evidence type="ECO:0000259" key="3">
    <source>
        <dbReference type="PROSITE" id="PS50213"/>
    </source>
</evidence>
<organism evidence="4 5">
    <name type="scientific">Vanrija albida</name>
    <dbReference type="NCBI Taxonomy" id="181172"/>
    <lineage>
        <taxon>Eukaryota</taxon>
        <taxon>Fungi</taxon>
        <taxon>Dikarya</taxon>
        <taxon>Basidiomycota</taxon>
        <taxon>Agaricomycotina</taxon>
        <taxon>Tremellomycetes</taxon>
        <taxon>Trichosporonales</taxon>
        <taxon>Trichosporonaceae</taxon>
        <taxon>Vanrija</taxon>
    </lineage>
</organism>
<evidence type="ECO:0000313" key="4">
    <source>
        <dbReference type="EMBL" id="KAL1408967.1"/>
    </source>
</evidence>
<evidence type="ECO:0000256" key="1">
    <source>
        <dbReference type="ARBA" id="ARBA00022729"/>
    </source>
</evidence>
<feature type="domain" description="FAS1" evidence="3">
    <location>
        <begin position="54"/>
        <end position="190"/>
    </location>
</feature>
<sequence length="192" mass="20565">MRRTALALVLLAASAAAFRPVRLPDAVQVSPALPEADDPSQFVIQPIDTGSAPGISLADALTLERRASVWWDYARDVSSVTSRLSNKGKTTVLVPLDKAIFALPRKPHQNPEGATDDDDTKHNVEQFLSAHIVPGDLALPSDEETPTLNPNVSVRVEGEDGKWVLQPGDIPVVGVTEASNGKILYLDGVVPY</sequence>
<dbReference type="PROSITE" id="PS50213">
    <property type="entry name" value="FAS1"/>
    <property type="match status" value="1"/>
</dbReference>